<evidence type="ECO:0000256" key="1">
    <source>
        <dbReference type="ARBA" id="ARBA00004496"/>
    </source>
</evidence>
<evidence type="ECO:0000256" key="8">
    <source>
        <dbReference type="HAMAP-Rule" id="MF_00406"/>
    </source>
</evidence>
<name>A0A6H1WU32_9BACT</name>
<dbReference type="GO" id="GO:0016020">
    <property type="term" value="C:membrane"/>
    <property type="evidence" value="ECO:0007669"/>
    <property type="project" value="GOC"/>
</dbReference>
<evidence type="ECO:0000256" key="6">
    <source>
        <dbReference type="ARBA" id="ARBA00023239"/>
    </source>
</evidence>
<keyword evidence="6 8" id="KW-0456">Lyase</keyword>
<reference evidence="9 10" key="1">
    <citation type="submission" date="2019-08" db="EMBL/GenBank/DDBJ databases">
        <title>Complete genome sequence of Thermosulfurimonas marina SU872T, an anaerobic thermophilic chemolithoautotrophic bacterium isolated from a shallow marine hydrothermal vent.</title>
        <authorList>
            <person name="Allioux M."/>
            <person name="Jebbar M."/>
            <person name="Slobodkina G."/>
            <person name="Slobodkin A."/>
            <person name="Moalic Y."/>
            <person name="Frolova A."/>
            <person name="Shao Z."/>
            <person name="Alain K."/>
        </authorList>
    </citation>
    <scope>NUCLEOTIDE SEQUENCE [LARGE SCALE GENOMIC DNA]</scope>
    <source>
        <strain evidence="9 10">SU872</strain>
    </source>
</reference>
<dbReference type="SUPFAM" id="SSF54637">
    <property type="entry name" value="Thioesterase/thiol ester dehydrase-isomerase"/>
    <property type="match status" value="1"/>
</dbReference>
<dbReference type="GO" id="GO:0019171">
    <property type="term" value="F:(3R)-hydroxyacyl-[acyl-carrier-protein] dehydratase activity"/>
    <property type="evidence" value="ECO:0007669"/>
    <property type="project" value="UniProtKB-EC"/>
</dbReference>
<comment type="similarity">
    <text evidence="8">Belongs to the thioester dehydratase family. FabZ subfamily.</text>
</comment>
<dbReference type="Proteomes" id="UP000501253">
    <property type="component" value="Chromosome"/>
</dbReference>
<accession>A0A6H1WU32</accession>
<evidence type="ECO:0000256" key="3">
    <source>
        <dbReference type="ARBA" id="ARBA00022516"/>
    </source>
</evidence>
<dbReference type="InterPro" id="IPR013114">
    <property type="entry name" value="FabA_FabZ"/>
</dbReference>
<keyword evidence="4 8" id="KW-0441">Lipid A biosynthesis</keyword>
<keyword evidence="5 8" id="KW-0443">Lipid metabolism</keyword>
<protein>
    <recommendedName>
        <fullName evidence="8">3-hydroxyacyl-[acyl-carrier-protein] dehydratase FabZ</fullName>
        <ecNumber evidence="8">4.2.1.59</ecNumber>
    </recommendedName>
    <alternativeName>
        <fullName evidence="8">(3R)-hydroxymyristoyl-[acyl-carrier-protein] dehydratase</fullName>
        <shortName evidence="8">(3R)-hydroxymyristoyl-ACP dehydrase</shortName>
    </alternativeName>
    <alternativeName>
        <fullName evidence="8">Beta-hydroxyacyl-ACP dehydratase</fullName>
    </alternativeName>
</protein>
<evidence type="ECO:0000256" key="2">
    <source>
        <dbReference type="ARBA" id="ARBA00022490"/>
    </source>
</evidence>
<dbReference type="HAMAP" id="MF_00406">
    <property type="entry name" value="FabZ"/>
    <property type="match status" value="1"/>
</dbReference>
<evidence type="ECO:0000313" key="9">
    <source>
        <dbReference type="EMBL" id="QJA06690.1"/>
    </source>
</evidence>
<dbReference type="InterPro" id="IPR029069">
    <property type="entry name" value="HotDog_dom_sf"/>
</dbReference>
<dbReference type="PANTHER" id="PTHR30272">
    <property type="entry name" value="3-HYDROXYACYL-[ACYL-CARRIER-PROTEIN] DEHYDRATASE"/>
    <property type="match status" value="1"/>
</dbReference>
<dbReference type="NCBIfam" id="TIGR01750">
    <property type="entry name" value="fabZ"/>
    <property type="match status" value="1"/>
</dbReference>
<keyword evidence="2 8" id="KW-0963">Cytoplasm</keyword>
<proteinExistence type="inferred from homology"/>
<dbReference type="PANTHER" id="PTHR30272:SF1">
    <property type="entry name" value="3-HYDROXYACYL-[ACYL-CARRIER-PROTEIN] DEHYDRATASE"/>
    <property type="match status" value="1"/>
</dbReference>
<evidence type="ECO:0000256" key="7">
    <source>
        <dbReference type="ARBA" id="ARBA00025049"/>
    </source>
</evidence>
<dbReference type="Gene3D" id="3.10.129.10">
    <property type="entry name" value="Hotdog Thioesterase"/>
    <property type="match status" value="1"/>
</dbReference>
<dbReference type="EMBL" id="CP042909">
    <property type="protein sequence ID" value="QJA06690.1"/>
    <property type="molecule type" value="Genomic_DNA"/>
</dbReference>
<comment type="function">
    <text evidence="7 8">Involved in unsaturated fatty acids biosynthesis. Catalyzes the dehydration of short chain beta-hydroxyacyl-ACPs and long chain saturated and unsaturated beta-hydroxyacyl-ACPs.</text>
</comment>
<evidence type="ECO:0000313" key="10">
    <source>
        <dbReference type="Proteomes" id="UP000501253"/>
    </source>
</evidence>
<dbReference type="AlphaFoldDB" id="A0A6H1WU32"/>
<comment type="subcellular location">
    <subcellularLocation>
        <location evidence="1 8">Cytoplasm</location>
    </subcellularLocation>
</comment>
<dbReference type="GO" id="GO:0006633">
    <property type="term" value="P:fatty acid biosynthetic process"/>
    <property type="evidence" value="ECO:0007669"/>
    <property type="project" value="UniProtKB-UniRule"/>
</dbReference>
<dbReference type="Pfam" id="PF07977">
    <property type="entry name" value="FabA"/>
    <property type="match status" value="1"/>
</dbReference>
<dbReference type="InterPro" id="IPR010084">
    <property type="entry name" value="FabZ"/>
</dbReference>
<gene>
    <name evidence="8 9" type="primary">fabZ</name>
    <name evidence="9" type="ORF">FVE67_07735</name>
</gene>
<dbReference type="RefSeq" id="WP_168720043.1">
    <property type="nucleotide sequence ID" value="NZ_CP042909.1"/>
</dbReference>
<dbReference type="KEGG" id="tmai:FVE67_07735"/>
<evidence type="ECO:0000256" key="5">
    <source>
        <dbReference type="ARBA" id="ARBA00023098"/>
    </source>
</evidence>
<comment type="catalytic activity">
    <reaction evidence="8">
        <text>a (3R)-hydroxyacyl-[ACP] = a (2E)-enoyl-[ACP] + H2O</text>
        <dbReference type="Rhea" id="RHEA:13097"/>
        <dbReference type="Rhea" id="RHEA-COMP:9925"/>
        <dbReference type="Rhea" id="RHEA-COMP:9945"/>
        <dbReference type="ChEBI" id="CHEBI:15377"/>
        <dbReference type="ChEBI" id="CHEBI:78784"/>
        <dbReference type="ChEBI" id="CHEBI:78827"/>
        <dbReference type="EC" id="4.2.1.59"/>
    </reaction>
</comment>
<sequence>MKRSLGPQEILALLPHRYPFLLVDVVEEIDPERAYIRAIKNVSHNEPFFQGHFPGNPLMPGVLLIEAMAQTGGLYIKVVMEDCRESLFVFAAIDKARFRHPVRPGDRVVIEAQGFRRKGHIIKSTARASVEGKLVAEAEITAAILREEETHA</sequence>
<dbReference type="FunFam" id="3.10.129.10:FF:000001">
    <property type="entry name" value="3-hydroxyacyl-[acyl-carrier-protein] dehydratase FabZ"/>
    <property type="match status" value="1"/>
</dbReference>
<dbReference type="CDD" id="cd01288">
    <property type="entry name" value="FabZ"/>
    <property type="match status" value="1"/>
</dbReference>
<dbReference type="NCBIfam" id="NF000582">
    <property type="entry name" value="PRK00006.1"/>
    <property type="match status" value="1"/>
</dbReference>
<organism evidence="9 10">
    <name type="scientific">Thermosulfurimonas marina</name>
    <dbReference type="NCBI Taxonomy" id="2047767"/>
    <lineage>
        <taxon>Bacteria</taxon>
        <taxon>Pseudomonadati</taxon>
        <taxon>Thermodesulfobacteriota</taxon>
        <taxon>Thermodesulfobacteria</taxon>
        <taxon>Thermodesulfobacteriales</taxon>
        <taxon>Thermodesulfobacteriaceae</taxon>
        <taxon>Thermosulfurimonas</taxon>
    </lineage>
</organism>
<dbReference type="GO" id="GO:0009245">
    <property type="term" value="P:lipid A biosynthetic process"/>
    <property type="evidence" value="ECO:0007669"/>
    <property type="project" value="UniProtKB-UniRule"/>
</dbReference>
<keyword evidence="10" id="KW-1185">Reference proteome</keyword>
<evidence type="ECO:0000256" key="4">
    <source>
        <dbReference type="ARBA" id="ARBA00022556"/>
    </source>
</evidence>
<feature type="active site" evidence="8">
    <location>
        <position position="52"/>
    </location>
</feature>
<dbReference type="GO" id="GO:0005737">
    <property type="term" value="C:cytoplasm"/>
    <property type="evidence" value="ECO:0007669"/>
    <property type="project" value="UniProtKB-SubCell"/>
</dbReference>
<dbReference type="EC" id="4.2.1.59" evidence="8"/>
<keyword evidence="3 8" id="KW-0444">Lipid biosynthesis</keyword>